<dbReference type="CDD" id="cd14014">
    <property type="entry name" value="STKc_PknB_like"/>
    <property type="match status" value="1"/>
</dbReference>
<feature type="domain" description="Protein kinase" evidence="7">
    <location>
        <begin position="91"/>
        <end position="383"/>
    </location>
</feature>
<reference evidence="8" key="1">
    <citation type="submission" date="2022-06" db="EMBL/GenBank/DDBJ databases">
        <title>Aeoliella straminimaris, a novel planctomycete from sediments.</title>
        <authorList>
            <person name="Vitorino I.R."/>
            <person name="Lage O.M."/>
        </authorList>
    </citation>
    <scope>NUCLEOTIDE SEQUENCE</scope>
    <source>
        <strain evidence="8">ICT_H6.2</strain>
    </source>
</reference>
<dbReference type="Proteomes" id="UP001155241">
    <property type="component" value="Unassembled WGS sequence"/>
</dbReference>
<dbReference type="RefSeq" id="WP_252851764.1">
    <property type="nucleotide sequence ID" value="NZ_JAMXLR010000026.1"/>
</dbReference>
<accession>A0A9X2F8P0</accession>
<dbReference type="GO" id="GO:0004674">
    <property type="term" value="F:protein serine/threonine kinase activity"/>
    <property type="evidence" value="ECO:0007669"/>
    <property type="project" value="UniProtKB-KW"/>
</dbReference>
<feature type="binding site" evidence="5">
    <location>
        <position position="120"/>
    </location>
    <ligand>
        <name>ATP</name>
        <dbReference type="ChEBI" id="CHEBI:30616"/>
    </ligand>
</feature>
<keyword evidence="6" id="KW-0812">Transmembrane</keyword>
<evidence type="ECO:0000256" key="4">
    <source>
        <dbReference type="ARBA" id="ARBA00022840"/>
    </source>
</evidence>
<evidence type="ECO:0000313" key="8">
    <source>
        <dbReference type="EMBL" id="MCO6043657.1"/>
    </source>
</evidence>
<dbReference type="EMBL" id="JAMXLR010000026">
    <property type="protein sequence ID" value="MCO6043657.1"/>
    <property type="molecule type" value="Genomic_DNA"/>
</dbReference>
<protein>
    <submittedName>
        <fullName evidence="8">Serine/threonine protein kinase</fullName>
    </submittedName>
</protein>
<dbReference type="Gene3D" id="3.30.200.20">
    <property type="entry name" value="Phosphorylase Kinase, domain 1"/>
    <property type="match status" value="1"/>
</dbReference>
<dbReference type="Gene3D" id="1.25.40.10">
    <property type="entry name" value="Tetratricopeptide repeat domain"/>
    <property type="match status" value="1"/>
</dbReference>
<keyword evidence="1" id="KW-0808">Transferase</keyword>
<evidence type="ECO:0000313" key="9">
    <source>
        <dbReference type="Proteomes" id="UP001155241"/>
    </source>
</evidence>
<keyword evidence="3 8" id="KW-0418">Kinase</keyword>
<evidence type="ECO:0000256" key="2">
    <source>
        <dbReference type="ARBA" id="ARBA00022741"/>
    </source>
</evidence>
<evidence type="ECO:0000256" key="5">
    <source>
        <dbReference type="PROSITE-ProRule" id="PRU10141"/>
    </source>
</evidence>
<keyword evidence="8" id="KW-0723">Serine/threonine-protein kinase</keyword>
<dbReference type="InterPro" id="IPR008271">
    <property type="entry name" value="Ser/Thr_kinase_AS"/>
</dbReference>
<sequence>MPSKVVSNADSIAVEGTSLDVLVDRISELVEAGKTGDVQTLIGEHPQHADRLRTLLPAIEAMATVEGLSVDGLSANEVTGDRELRGQLGDFRLIREIGRGGMGVVYEAEQISLGRRVALKVLPLAATLTPQQLERFKNEARAAATLRHPHIVGVYSVGVERGVHYYAMELIEGQTLGQAIAELSQQTTADGEQASPDAETVTAAGLSTVRTKSPQKYYRQMARVMADAADAIDYAHNQGVLHRDIKPANLMLDSQSHVWVTDFGLARLETEAGVTLTGDILGTLRYMSPEQAAGKTALVDYRTDIHALGTTLYELVALKPAFAGSERADVLRRVIDVPPTPLRQVAASVPADLATIVSKAMEKDPADRYQTASELAADLRAFADERSITARPPSMATKINRWVRRHAALVAAALALLLMATGGLGAALAVIDHERTVATKNAQQAEDNYRLALDAVDQMLARVGDEKLKNVPLMEEVRRELLQDAVGLYQQLLDREADGPQARIEMGIVHQRLASLLNELGRQFEAETSIARSLKLLHAAAGAAPDDWRVRLELARSLILTGRIREDIESFSQGIALLREFPPDSSYANAAHLELANALNLAANLIEKTGDVEQTARSYGEAEEQFEQLLVNDSQEASLQRAYVKLLINYGLFVGRGGDLSAETEKLQEAVTIAGNLARESRLAEDRHLYGSALLNLGAAKLKRSMLEAQELGQASPELSLAAEDFNAAADIYRELVEDYPATVIYRVRLASSLMNLVGCFMDEPDSFLPPAEEAIEIFAELAEEFPRNADYLSGYGGALSNLGTLLQRNGIHLDRAELLVTEAIEQQQRALDLRPKDPTANSYLANHYLALAQIVIDKGGDPEVVLQACDDGLEIVNRLLIDYPENPRFRGNQNELVRLRELALREIEARKEPDSVSKRP</sequence>
<evidence type="ECO:0000256" key="3">
    <source>
        <dbReference type="ARBA" id="ARBA00022777"/>
    </source>
</evidence>
<dbReference type="InterPro" id="IPR000719">
    <property type="entry name" value="Prot_kinase_dom"/>
</dbReference>
<name>A0A9X2F8P0_9BACT</name>
<dbReference type="SUPFAM" id="SSF48452">
    <property type="entry name" value="TPR-like"/>
    <property type="match status" value="2"/>
</dbReference>
<evidence type="ECO:0000259" key="7">
    <source>
        <dbReference type="PROSITE" id="PS50011"/>
    </source>
</evidence>
<evidence type="ECO:0000256" key="6">
    <source>
        <dbReference type="SAM" id="Phobius"/>
    </source>
</evidence>
<dbReference type="InterPro" id="IPR011990">
    <property type="entry name" value="TPR-like_helical_dom_sf"/>
</dbReference>
<dbReference type="PANTHER" id="PTHR43289">
    <property type="entry name" value="MITOGEN-ACTIVATED PROTEIN KINASE KINASE KINASE 20-RELATED"/>
    <property type="match status" value="1"/>
</dbReference>
<dbReference type="PROSITE" id="PS00107">
    <property type="entry name" value="PROTEIN_KINASE_ATP"/>
    <property type="match status" value="1"/>
</dbReference>
<keyword evidence="4 5" id="KW-0067">ATP-binding</keyword>
<dbReference type="SUPFAM" id="SSF56112">
    <property type="entry name" value="Protein kinase-like (PK-like)"/>
    <property type="match status" value="1"/>
</dbReference>
<dbReference type="PROSITE" id="PS50011">
    <property type="entry name" value="PROTEIN_KINASE_DOM"/>
    <property type="match status" value="1"/>
</dbReference>
<keyword evidence="9" id="KW-1185">Reference proteome</keyword>
<organism evidence="8 9">
    <name type="scientific">Aeoliella straminimaris</name>
    <dbReference type="NCBI Taxonomy" id="2954799"/>
    <lineage>
        <taxon>Bacteria</taxon>
        <taxon>Pseudomonadati</taxon>
        <taxon>Planctomycetota</taxon>
        <taxon>Planctomycetia</taxon>
        <taxon>Pirellulales</taxon>
        <taxon>Lacipirellulaceae</taxon>
        <taxon>Aeoliella</taxon>
    </lineage>
</organism>
<dbReference type="PROSITE" id="PS00108">
    <property type="entry name" value="PROTEIN_KINASE_ST"/>
    <property type="match status" value="1"/>
</dbReference>
<proteinExistence type="predicted"/>
<gene>
    <name evidence="8" type="ORF">NG895_07035</name>
</gene>
<dbReference type="GO" id="GO:0005524">
    <property type="term" value="F:ATP binding"/>
    <property type="evidence" value="ECO:0007669"/>
    <property type="project" value="UniProtKB-UniRule"/>
</dbReference>
<keyword evidence="6" id="KW-0472">Membrane</keyword>
<dbReference type="PANTHER" id="PTHR43289:SF34">
    <property type="entry name" value="SERINE_THREONINE-PROTEIN KINASE YBDM-RELATED"/>
    <property type="match status" value="1"/>
</dbReference>
<feature type="transmembrane region" description="Helical" evidence="6">
    <location>
        <begin position="407"/>
        <end position="431"/>
    </location>
</feature>
<dbReference type="SMART" id="SM00220">
    <property type="entry name" value="S_TKc"/>
    <property type="match status" value="1"/>
</dbReference>
<comment type="caution">
    <text evidence="8">The sequence shown here is derived from an EMBL/GenBank/DDBJ whole genome shotgun (WGS) entry which is preliminary data.</text>
</comment>
<keyword evidence="2 5" id="KW-0547">Nucleotide-binding</keyword>
<evidence type="ECO:0000256" key="1">
    <source>
        <dbReference type="ARBA" id="ARBA00022679"/>
    </source>
</evidence>
<dbReference type="Pfam" id="PF00069">
    <property type="entry name" value="Pkinase"/>
    <property type="match status" value="1"/>
</dbReference>
<dbReference type="Gene3D" id="1.10.510.10">
    <property type="entry name" value="Transferase(Phosphotransferase) domain 1"/>
    <property type="match status" value="1"/>
</dbReference>
<keyword evidence="6" id="KW-1133">Transmembrane helix</keyword>
<dbReference type="AlphaFoldDB" id="A0A9X2F8P0"/>
<dbReference type="InterPro" id="IPR011009">
    <property type="entry name" value="Kinase-like_dom_sf"/>
</dbReference>
<dbReference type="InterPro" id="IPR017441">
    <property type="entry name" value="Protein_kinase_ATP_BS"/>
</dbReference>